<accession>A0AAU8SRU6</accession>
<organism evidence="1 2">
    <name type="scientific">Paraburkholderia fungorum</name>
    <dbReference type="NCBI Taxonomy" id="134537"/>
    <lineage>
        <taxon>Bacteria</taxon>
        <taxon>Pseudomonadati</taxon>
        <taxon>Pseudomonadota</taxon>
        <taxon>Betaproteobacteria</taxon>
        <taxon>Burkholderiales</taxon>
        <taxon>Burkholderiaceae</taxon>
        <taxon>Paraburkholderia</taxon>
    </lineage>
</organism>
<evidence type="ECO:0000313" key="2">
    <source>
        <dbReference type="Proteomes" id="UP000032614"/>
    </source>
</evidence>
<proteinExistence type="predicted"/>
<dbReference type="AlphaFoldDB" id="A0AAU8SRU6"/>
<reference evidence="1 2" key="1">
    <citation type="journal article" date="2015" name="Genome Announc.">
        <title>Complete genome sequences for 59 burkholderia isolates, both pathogenic and near neighbor.</title>
        <authorList>
            <person name="Johnson S.L."/>
            <person name="Bishop-Lilly K.A."/>
            <person name="Ladner J.T."/>
            <person name="Daligault H.E."/>
            <person name="Davenport K.W."/>
            <person name="Jaissle J."/>
            <person name="Frey K.G."/>
            <person name="Koroleva G.I."/>
            <person name="Bruce D.C."/>
            <person name="Coyne S.R."/>
            <person name="Broomall S.M."/>
            <person name="Li P.E."/>
            <person name="Teshima H."/>
            <person name="Gibbons H.S."/>
            <person name="Palacios G.F."/>
            <person name="Rosenzweig C.N."/>
            <person name="Redden C.L."/>
            <person name="Xu Y."/>
            <person name="Minogue T.D."/>
            <person name="Chain P.S."/>
        </authorList>
    </citation>
    <scope>NUCLEOTIDE SEQUENCE [LARGE SCALE GENOMIC DNA]</scope>
    <source>
        <strain evidence="1 2">ATCC BAA-463</strain>
    </source>
</reference>
<evidence type="ECO:0008006" key="3">
    <source>
        <dbReference type="Google" id="ProtNLM"/>
    </source>
</evidence>
<protein>
    <recommendedName>
        <fullName evidence="3">DUF2946 domain-containing protein</fullName>
    </recommendedName>
</protein>
<dbReference type="KEGG" id="bfn:OI25_7724"/>
<evidence type="ECO:0000313" key="1">
    <source>
        <dbReference type="EMBL" id="AJZ56718.1"/>
    </source>
</evidence>
<name>A0AAU8SRU6_9BURK</name>
<gene>
    <name evidence="1" type="ORF">OI25_7724</name>
</gene>
<dbReference type="EMBL" id="CP010025">
    <property type="protein sequence ID" value="AJZ56718.1"/>
    <property type="molecule type" value="Genomic_DNA"/>
</dbReference>
<sequence length="129" mass="13453">MCSHSAYTEAMKFWTRFVACFLVAWLPLAGYATQAGACPEMSSSVMEGPLNASPMTGTAPSVQKAAAHAARAVLGCNGHPGSPSCGMAAALPATHVMLDIPSSPVYRATIPLLAEQFIPEPLQPPPRTL</sequence>
<dbReference type="Proteomes" id="UP000032614">
    <property type="component" value="Chromosome 3"/>
</dbReference>